<keyword evidence="3" id="KW-0862">Zinc</keyword>
<dbReference type="AlphaFoldDB" id="A0A6C0BBG8"/>
<feature type="transmembrane region" description="Helical" evidence="5">
    <location>
        <begin position="29"/>
        <end position="47"/>
    </location>
</feature>
<dbReference type="EMBL" id="MN739110">
    <property type="protein sequence ID" value="QHS89456.1"/>
    <property type="molecule type" value="Genomic_DNA"/>
</dbReference>
<dbReference type="Gene3D" id="6.10.140.2220">
    <property type="match status" value="1"/>
</dbReference>
<evidence type="ECO:0000313" key="7">
    <source>
        <dbReference type="EMBL" id="QHS89456.1"/>
    </source>
</evidence>
<keyword evidence="2" id="KW-0863">Zinc-finger</keyword>
<evidence type="ECO:0000256" key="5">
    <source>
        <dbReference type="SAM" id="Phobius"/>
    </source>
</evidence>
<keyword evidence="5" id="KW-1133">Transmembrane helix</keyword>
<name>A0A6C0BBG8_9ZZZZ</name>
<keyword evidence="5" id="KW-0812">Transmembrane</keyword>
<keyword evidence="1" id="KW-0479">Metal-binding</keyword>
<dbReference type="Pfam" id="PF01753">
    <property type="entry name" value="zf-MYND"/>
    <property type="match status" value="1"/>
</dbReference>
<evidence type="ECO:0000259" key="6">
    <source>
        <dbReference type="PROSITE" id="PS50865"/>
    </source>
</evidence>
<reference evidence="7" key="1">
    <citation type="journal article" date="2020" name="Nature">
        <title>Giant virus diversity and host interactions through global metagenomics.</title>
        <authorList>
            <person name="Schulz F."/>
            <person name="Roux S."/>
            <person name="Paez-Espino D."/>
            <person name="Jungbluth S."/>
            <person name="Walsh D.A."/>
            <person name="Denef V.J."/>
            <person name="McMahon K.D."/>
            <person name="Konstantinidis K.T."/>
            <person name="Eloe-Fadrosh E.A."/>
            <person name="Kyrpides N.C."/>
            <person name="Woyke T."/>
        </authorList>
    </citation>
    <scope>NUCLEOTIDE SEQUENCE</scope>
    <source>
        <strain evidence="7">GVMAG-M-3300010158-60</strain>
    </source>
</reference>
<proteinExistence type="predicted"/>
<feature type="compositionally biased region" description="Acidic residues" evidence="4">
    <location>
        <begin position="64"/>
        <end position="104"/>
    </location>
</feature>
<evidence type="ECO:0000256" key="4">
    <source>
        <dbReference type="SAM" id="MobiDB-lite"/>
    </source>
</evidence>
<evidence type="ECO:0000256" key="1">
    <source>
        <dbReference type="ARBA" id="ARBA00022723"/>
    </source>
</evidence>
<dbReference type="PROSITE" id="PS01360">
    <property type="entry name" value="ZF_MYND_1"/>
    <property type="match status" value="1"/>
</dbReference>
<feature type="region of interest" description="Disordered" evidence="4">
    <location>
        <begin position="64"/>
        <end position="116"/>
    </location>
</feature>
<organism evidence="7">
    <name type="scientific">viral metagenome</name>
    <dbReference type="NCBI Taxonomy" id="1070528"/>
    <lineage>
        <taxon>unclassified sequences</taxon>
        <taxon>metagenomes</taxon>
        <taxon>organismal metagenomes</taxon>
    </lineage>
</organism>
<evidence type="ECO:0000256" key="3">
    <source>
        <dbReference type="ARBA" id="ARBA00022833"/>
    </source>
</evidence>
<feature type="domain" description="MYND-type" evidence="6">
    <location>
        <begin position="122"/>
        <end position="163"/>
    </location>
</feature>
<dbReference type="InterPro" id="IPR002893">
    <property type="entry name" value="Znf_MYND"/>
</dbReference>
<dbReference type="GO" id="GO:0008270">
    <property type="term" value="F:zinc ion binding"/>
    <property type="evidence" value="ECO:0007669"/>
    <property type="project" value="UniProtKB-KW"/>
</dbReference>
<sequence>MTNLFTMESMLGTALFYLSFTRFMNGQPLLGSIILFSAVINYFVMYVKRIERLRLDSTGVELEELPQEQEEEQEEEQEQEQDQEEEEDVEPPSVEEGELADNETEPIKEETPTQPETEFIECSQCGTFIESDLAGMCNGCMKAVYCDENCQRTHWKSGHKEECKSMRKRKREREII</sequence>
<evidence type="ECO:0000256" key="2">
    <source>
        <dbReference type="ARBA" id="ARBA00022771"/>
    </source>
</evidence>
<accession>A0A6C0BBG8</accession>
<dbReference type="PROSITE" id="PS50865">
    <property type="entry name" value="ZF_MYND_2"/>
    <property type="match status" value="1"/>
</dbReference>
<dbReference type="SUPFAM" id="SSF144232">
    <property type="entry name" value="HIT/MYND zinc finger-like"/>
    <property type="match status" value="1"/>
</dbReference>
<protein>
    <recommendedName>
        <fullName evidence="6">MYND-type domain-containing protein</fullName>
    </recommendedName>
</protein>
<keyword evidence="5" id="KW-0472">Membrane</keyword>